<dbReference type="Proteomes" id="UP000182573">
    <property type="component" value="Unassembled WGS sequence"/>
</dbReference>
<evidence type="ECO:0000313" key="2">
    <source>
        <dbReference type="Proteomes" id="UP000182573"/>
    </source>
</evidence>
<dbReference type="RefSeq" id="WP_004517234.1">
    <property type="nucleotide sequence ID" value="NZ_FNOF01000040.1"/>
</dbReference>
<accession>A0A1H3B8K2</accession>
<sequence>MGGQRWTEDEIKFIKRNYENLSDSEMADELSGRTKNSVSQKRRSLDLYRRDKDERWSENRWSKEEIEHLKKNSDTSIQELAEQLNRTPKSVRKKKSRIGATTNRKWSEPETEFIERTYGIWKASEIAEYLGKTEDQVYNKARTEDLTGESSENWTDHEEELLLRMQSVWKDKIIADYLDRTAQAIRDKKYKSDIAVGYWSESEEQHIVENFPDKSDKELAEDLDRTVRAVKNRRRRKLGLIRPGMLEDTIWRPWEKLCLEIAEALYDNVEEKPELENGGIPDMRSGDVILEVKKSPFSHRVDEDVDTYRAHCDRLEFWCLYGRRIFPVSDVDAVGFEELKDRIRVSDIPEDEVRRLFGLMDRCRDGVNPFK</sequence>
<protein>
    <submittedName>
        <fullName evidence="1">Uncharacterized protein</fullName>
    </submittedName>
</protein>
<evidence type="ECO:0000313" key="1">
    <source>
        <dbReference type="EMBL" id="SDX38018.1"/>
    </source>
</evidence>
<proteinExistence type="predicted"/>
<organism evidence="1 2">
    <name type="scientific">Haloarcula vallismortis</name>
    <name type="common">Halobacterium vallismortis</name>
    <dbReference type="NCBI Taxonomy" id="28442"/>
    <lineage>
        <taxon>Archaea</taxon>
        <taxon>Methanobacteriati</taxon>
        <taxon>Methanobacteriota</taxon>
        <taxon>Stenosarchaea group</taxon>
        <taxon>Halobacteria</taxon>
        <taxon>Halobacteriales</taxon>
        <taxon>Haloarculaceae</taxon>
        <taxon>Haloarcula</taxon>
    </lineage>
</organism>
<name>A0A1H3B8K2_HALVA</name>
<dbReference type="AlphaFoldDB" id="A0A1H3B8K2"/>
<reference evidence="1 2" key="1">
    <citation type="submission" date="2016-10" db="EMBL/GenBank/DDBJ databases">
        <authorList>
            <person name="de Groot N.N."/>
        </authorList>
    </citation>
    <scope>NUCLEOTIDE SEQUENCE [LARGE SCALE GENOMIC DNA]</scope>
    <source>
        <strain evidence="1 2">DSM 3756</strain>
    </source>
</reference>
<dbReference type="EMBL" id="FNOF01000040">
    <property type="protein sequence ID" value="SDX38018.1"/>
    <property type="molecule type" value="Genomic_DNA"/>
</dbReference>
<gene>
    <name evidence="1" type="ORF">SAMN05443574_1401</name>
</gene>